<reference evidence="2 3" key="1">
    <citation type="journal article" date="2024" name="Nat. Commun.">
        <title>Phylogenomics reveals the evolutionary origins of lichenization in chlorophyte algae.</title>
        <authorList>
            <person name="Puginier C."/>
            <person name="Libourel C."/>
            <person name="Otte J."/>
            <person name="Skaloud P."/>
            <person name="Haon M."/>
            <person name="Grisel S."/>
            <person name="Petersen M."/>
            <person name="Berrin J.G."/>
            <person name="Delaux P.M."/>
            <person name="Dal Grande F."/>
            <person name="Keller J."/>
        </authorList>
    </citation>
    <scope>NUCLEOTIDE SEQUENCE [LARGE SCALE GENOMIC DNA]</scope>
    <source>
        <strain evidence="2 3">SAG 2523</strain>
    </source>
</reference>
<proteinExistence type="predicted"/>
<evidence type="ECO:0000313" key="2">
    <source>
        <dbReference type="EMBL" id="KAK9866668.1"/>
    </source>
</evidence>
<name>A0AAW1TCY3_9CHLO</name>
<feature type="region of interest" description="Disordered" evidence="1">
    <location>
        <begin position="361"/>
        <end position="403"/>
    </location>
</feature>
<feature type="compositionally biased region" description="Basic and acidic residues" evidence="1">
    <location>
        <begin position="18"/>
        <end position="31"/>
    </location>
</feature>
<sequence length="414" mass="43512">MRGLIPARRHTAPPRRQGGGDRRVSGADSEGRAQGLAELRGDVLTQSGPRSGDPRRSGSQTRVGLQPTLARLSEEASEESDENHARPDLQYSQAGDAIGAEASQDSAELRCPENGAGGDGQEAMRSREEVEWRVRQRGRTGSEPGGPRRATADGRGQRQISMDALRAGAARQVASDWGREQGLGSNADRESTQLRVDLEVERRVNAHLQSMLALSGSQAGGPNPALQGSQADAARGLSAATDTQDRLLYLLEPPGPQEISQAGDLRLLHANLQAQSPAASEKQASPHPRRLLRPGSLQACRPAGPGERPRRLSHPTLPSQWVAPDLARPQQVSQSIHDTLQDGSCGLAAGPGLSLTVEPALASEPDESNPLSSSITADGSGTSDGLAEPSGREATSLGGGLRSTACWPACAQEF</sequence>
<accession>A0AAW1TCY3</accession>
<feature type="region of interest" description="Disordered" evidence="1">
    <location>
        <begin position="215"/>
        <end position="239"/>
    </location>
</feature>
<gene>
    <name evidence="2" type="ORF">WJX84_006569</name>
</gene>
<feature type="region of interest" description="Disordered" evidence="1">
    <location>
        <begin position="1"/>
        <end position="159"/>
    </location>
</feature>
<organism evidence="2 3">
    <name type="scientific">Apatococcus fuscideae</name>
    <dbReference type="NCBI Taxonomy" id="2026836"/>
    <lineage>
        <taxon>Eukaryota</taxon>
        <taxon>Viridiplantae</taxon>
        <taxon>Chlorophyta</taxon>
        <taxon>core chlorophytes</taxon>
        <taxon>Trebouxiophyceae</taxon>
        <taxon>Chlorellales</taxon>
        <taxon>Chlorellaceae</taxon>
        <taxon>Apatococcus</taxon>
    </lineage>
</organism>
<dbReference type="AlphaFoldDB" id="A0AAW1TCY3"/>
<keyword evidence="3" id="KW-1185">Reference proteome</keyword>
<feature type="compositionally biased region" description="Basic and acidic residues" evidence="1">
    <location>
        <begin position="122"/>
        <end position="134"/>
    </location>
</feature>
<evidence type="ECO:0000313" key="3">
    <source>
        <dbReference type="Proteomes" id="UP001485043"/>
    </source>
</evidence>
<dbReference type="Proteomes" id="UP001485043">
    <property type="component" value="Unassembled WGS sequence"/>
</dbReference>
<comment type="caution">
    <text evidence="2">The sequence shown here is derived from an EMBL/GenBank/DDBJ whole genome shotgun (WGS) entry which is preliminary data.</text>
</comment>
<feature type="region of interest" description="Disordered" evidence="1">
    <location>
        <begin position="274"/>
        <end position="338"/>
    </location>
</feature>
<dbReference type="EMBL" id="JALJOV010000142">
    <property type="protein sequence ID" value="KAK9866668.1"/>
    <property type="molecule type" value="Genomic_DNA"/>
</dbReference>
<protein>
    <submittedName>
        <fullName evidence="2">Uncharacterized protein</fullName>
    </submittedName>
</protein>
<feature type="compositionally biased region" description="Polar residues" evidence="1">
    <location>
        <begin position="369"/>
        <end position="383"/>
    </location>
</feature>
<evidence type="ECO:0000256" key="1">
    <source>
        <dbReference type="SAM" id="MobiDB-lite"/>
    </source>
</evidence>